<feature type="domain" description="ABC3 transporter permease C-terminal" evidence="7">
    <location>
        <begin position="70"/>
        <end position="201"/>
    </location>
</feature>
<evidence type="ECO:0000256" key="6">
    <source>
        <dbReference type="SAM" id="Phobius"/>
    </source>
</evidence>
<dbReference type="STRING" id="1522368.IN07_01565"/>
<evidence type="ECO:0000256" key="4">
    <source>
        <dbReference type="ARBA" id="ARBA00022989"/>
    </source>
</evidence>
<feature type="transmembrane region" description="Helical" evidence="6">
    <location>
        <begin position="299"/>
        <end position="323"/>
    </location>
</feature>
<feature type="transmembrane region" description="Helical" evidence="6">
    <location>
        <begin position="450"/>
        <end position="475"/>
    </location>
</feature>
<evidence type="ECO:0000256" key="1">
    <source>
        <dbReference type="ARBA" id="ARBA00004651"/>
    </source>
</evidence>
<accession>A0A098YFI1</accession>
<evidence type="ECO:0000256" key="2">
    <source>
        <dbReference type="ARBA" id="ARBA00022475"/>
    </source>
</evidence>
<feature type="transmembrane region" description="Helical" evidence="6">
    <location>
        <begin position="21"/>
        <end position="43"/>
    </location>
</feature>
<organism evidence="8 9">
    <name type="scientific">Modestobacter caceresii</name>
    <dbReference type="NCBI Taxonomy" id="1522368"/>
    <lineage>
        <taxon>Bacteria</taxon>
        <taxon>Bacillati</taxon>
        <taxon>Actinomycetota</taxon>
        <taxon>Actinomycetes</taxon>
        <taxon>Geodermatophilales</taxon>
        <taxon>Geodermatophilaceae</taxon>
        <taxon>Modestobacter</taxon>
    </lineage>
</organism>
<name>A0A098YFI1_9ACTN</name>
<feature type="transmembrane region" description="Helical" evidence="6">
    <location>
        <begin position="351"/>
        <end position="374"/>
    </location>
</feature>
<evidence type="ECO:0000256" key="5">
    <source>
        <dbReference type="ARBA" id="ARBA00023136"/>
    </source>
</evidence>
<protein>
    <recommendedName>
        <fullName evidence="7">ABC3 transporter permease C-terminal domain-containing protein</fullName>
    </recommendedName>
</protein>
<evidence type="ECO:0000259" key="7">
    <source>
        <dbReference type="Pfam" id="PF02687"/>
    </source>
</evidence>
<dbReference type="EMBL" id="JPMX01000004">
    <property type="protein sequence ID" value="KGH48521.1"/>
    <property type="molecule type" value="Genomic_DNA"/>
</dbReference>
<proteinExistence type="predicted"/>
<keyword evidence="5 6" id="KW-0472">Membrane</keyword>
<dbReference type="Proteomes" id="UP000029713">
    <property type="component" value="Unassembled WGS sequence"/>
</dbReference>
<reference evidence="8 9" key="1">
    <citation type="submission" date="2014-07" db="EMBL/GenBank/DDBJ databases">
        <title>Biosystematic studies on Modestobacter strains isolated from extreme hyper-arid desert soil and from historic building.</title>
        <authorList>
            <person name="Bukarasam K."/>
            <person name="Bull A."/>
            <person name="Girard G."/>
            <person name="van Wezel G."/>
            <person name="Goodfellow M."/>
        </authorList>
    </citation>
    <scope>NUCLEOTIDE SEQUENCE [LARGE SCALE GENOMIC DNA]</scope>
    <source>
        <strain evidence="8 9">KNN45-2b</strain>
    </source>
</reference>
<feature type="transmembrane region" description="Helical" evidence="6">
    <location>
        <begin position="395"/>
        <end position="419"/>
    </location>
</feature>
<sequence length="487" mass="49596">MRWSTLLWLATAGGRADRTRIALTAVGAAAGVLALLAAATVAATGEDDGPYTSQLLNETGLHIGIVIALVLLCVPVLAFTGQCARIGAPARDRRLAALRLTGATPADVARVAAVETGLAAALGSLIGLGVYLLGRVLLGDPVTATYERSTEISSNGYLIEDVTGPALRLPTDVLPPVWLIALLVLAVPIAATVFALAALRRVTTTPFGVVRSQRVRPVQVVPAALFVLGAGGMALFAGLVRLTGIDGGVGRVPALVFLLLFLCTAIGIVLGTAAVSARVGEFLARRTGRPALLIAGRRLVAAPFAASRSHSALLVVVLLAAAIQGFRSHTLLSQRQSGNEFYARALDTVDLALVVAGAIAVAGLLVGTIEGVLSRRRAAAALVAAGVPRGVLGRALLLEVLVPVVPATLLATAAGILAARGVMGTTVQESSYSATGRVLRVVETAVPVPWTALAVIAGGTTLATAALTLIALPILRRSADPGELRTA</sequence>
<feature type="transmembrane region" description="Helical" evidence="6">
    <location>
        <begin position="108"/>
        <end position="133"/>
    </location>
</feature>
<feature type="transmembrane region" description="Helical" evidence="6">
    <location>
        <begin position="177"/>
        <end position="199"/>
    </location>
</feature>
<dbReference type="Pfam" id="PF02687">
    <property type="entry name" value="FtsX"/>
    <property type="match status" value="1"/>
</dbReference>
<dbReference type="InterPro" id="IPR003838">
    <property type="entry name" value="ABC3_permease_C"/>
</dbReference>
<keyword evidence="2" id="KW-1003">Cell membrane</keyword>
<feature type="transmembrane region" description="Helical" evidence="6">
    <location>
        <begin position="63"/>
        <end position="87"/>
    </location>
</feature>
<keyword evidence="4 6" id="KW-1133">Transmembrane helix</keyword>
<evidence type="ECO:0000313" key="9">
    <source>
        <dbReference type="Proteomes" id="UP000029713"/>
    </source>
</evidence>
<dbReference type="AlphaFoldDB" id="A0A098YFI1"/>
<comment type="subcellular location">
    <subcellularLocation>
        <location evidence="1">Cell membrane</location>
        <topology evidence="1">Multi-pass membrane protein</topology>
    </subcellularLocation>
</comment>
<gene>
    <name evidence="8" type="ORF">IN07_01565</name>
</gene>
<evidence type="ECO:0000256" key="3">
    <source>
        <dbReference type="ARBA" id="ARBA00022692"/>
    </source>
</evidence>
<feature type="transmembrane region" description="Helical" evidence="6">
    <location>
        <begin position="254"/>
        <end position="279"/>
    </location>
</feature>
<dbReference type="GO" id="GO:0005886">
    <property type="term" value="C:plasma membrane"/>
    <property type="evidence" value="ECO:0007669"/>
    <property type="project" value="UniProtKB-SubCell"/>
</dbReference>
<feature type="transmembrane region" description="Helical" evidence="6">
    <location>
        <begin position="220"/>
        <end position="242"/>
    </location>
</feature>
<evidence type="ECO:0000313" key="8">
    <source>
        <dbReference type="EMBL" id="KGH48521.1"/>
    </source>
</evidence>
<comment type="caution">
    <text evidence="8">The sequence shown here is derived from an EMBL/GenBank/DDBJ whole genome shotgun (WGS) entry which is preliminary data.</text>
</comment>
<keyword evidence="3 6" id="KW-0812">Transmembrane</keyword>
<keyword evidence="9" id="KW-1185">Reference proteome</keyword>